<evidence type="ECO:0000313" key="3">
    <source>
        <dbReference type="Proteomes" id="UP000518266"/>
    </source>
</evidence>
<comment type="caution">
    <text evidence="2">The sequence shown here is derived from an EMBL/GenBank/DDBJ whole genome shotgun (WGS) entry which is preliminary data.</text>
</comment>
<dbReference type="Proteomes" id="UP000518266">
    <property type="component" value="Unassembled WGS sequence"/>
</dbReference>
<organism evidence="2 3">
    <name type="scientific">Dissostichus mawsoni</name>
    <name type="common">Antarctic cod</name>
    <dbReference type="NCBI Taxonomy" id="36200"/>
    <lineage>
        <taxon>Eukaryota</taxon>
        <taxon>Metazoa</taxon>
        <taxon>Chordata</taxon>
        <taxon>Craniata</taxon>
        <taxon>Vertebrata</taxon>
        <taxon>Euteleostomi</taxon>
        <taxon>Actinopterygii</taxon>
        <taxon>Neopterygii</taxon>
        <taxon>Teleostei</taxon>
        <taxon>Neoteleostei</taxon>
        <taxon>Acanthomorphata</taxon>
        <taxon>Eupercaria</taxon>
        <taxon>Perciformes</taxon>
        <taxon>Notothenioidei</taxon>
        <taxon>Nototheniidae</taxon>
        <taxon>Dissostichus</taxon>
    </lineage>
</organism>
<reference evidence="2 3" key="1">
    <citation type="submission" date="2020-03" db="EMBL/GenBank/DDBJ databases">
        <title>Dissostichus mawsoni Genome sequencing and assembly.</title>
        <authorList>
            <person name="Park H."/>
        </authorList>
    </citation>
    <scope>NUCLEOTIDE SEQUENCE [LARGE SCALE GENOMIC DNA]</scope>
    <source>
        <strain evidence="2">DM0001</strain>
        <tissue evidence="2">Muscle</tissue>
    </source>
</reference>
<evidence type="ECO:0000256" key="1">
    <source>
        <dbReference type="SAM" id="SignalP"/>
    </source>
</evidence>
<dbReference type="EMBL" id="JAAKFY010000008">
    <property type="protein sequence ID" value="KAF3853490.1"/>
    <property type="molecule type" value="Genomic_DNA"/>
</dbReference>
<dbReference type="AlphaFoldDB" id="A0A7J5YVL4"/>
<evidence type="ECO:0000313" key="2">
    <source>
        <dbReference type="EMBL" id="KAF3853490.1"/>
    </source>
</evidence>
<name>A0A7J5YVL4_DISMA</name>
<feature type="signal peptide" evidence="1">
    <location>
        <begin position="1"/>
        <end position="22"/>
    </location>
</feature>
<gene>
    <name evidence="2" type="ORF">F7725_014178</name>
</gene>
<proteinExistence type="predicted"/>
<keyword evidence="3" id="KW-1185">Reference proteome</keyword>
<feature type="chain" id="PRO_5029873473" evidence="1">
    <location>
        <begin position="23"/>
        <end position="215"/>
    </location>
</feature>
<sequence>MVLANCPFFLLVSALDDVPVQAAPVVRGGEEELWLAQAKRSGIHDQMSRISLALTISEEKVSGFRASCTFRLETPRKQTHRKYVQDPDHVAERQVKQYPALPVCVDFQCVLGCGHDQFVAGRAVLDGQVTKSHAAGLKGQEIHLGGPAALGQISHLVPVHKAAIFFLSHGAGNLLDGLSVKSGWTLRDRKYPSKANKRILCPALKATVKTQPPNT</sequence>
<protein>
    <submittedName>
        <fullName evidence="2">Uncharacterized protein</fullName>
    </submittedName>
</protein>
<dbReference type="OrthoDB" id="10621583at2759"/>
<keyword evidence="1" id="KW-0732">Signal</keyword>
<accession>A0A7J5YVL4</accession>